<dbReference type="RefSeq" id="WP_014258761.1">
    <property type="nucleotide sequence ID" value="NC_016629.1"/>
</dbReference>
<dbReference type="Pfam" id="PF00149">
    <property type="entry name" value="Metallophos"/>
    <property type="match status" value="1"/>
</dbReference>
<keyword evidence="3" id="KW-1185">Reference proteome</keyword>
<accession>F3YVW3</accession>
<gene>
    <name evidence="2" type="ORF">Desaf_0568</name>
</gene>
<dbReference type="STRING" id="690850.Desaf_0568"/>
<dbReference type="Gene3D" id="3.60.21.10">
    <property type="match status" value="1"/>
</dbReference>
<name>F3YVW3_DESAF</name>
<dbReference type="GO" id="GO:0016787">
    <property type="term" value="F:hydrolase activity"/>
    <property type="evidence" value="ECO:0007669"/>
    <property type="project" value="InterPro"/>
</dbReference>
<dbReference type="KEGG" id="daf:Desaf_0568"/>
<dbReference type="AlphaFoldDB" id="F3YVW3"/>
<organism evidence="2 3">
    <name type="scientific">Desulfocurvibacter africanus subsp. africanus str. Walvis Bay</name>
    <dbReference type="NCBI Taxonomy" id="690850"/>
    <lineage>
        <taxon>Bacteria</taxon>
        <taxon>Pseudomonadati</taxon>
        <taxon>Thermodesulfobacteriota</taxon>
        <taxon>Desulfovibrionia</taxon>
        <taxon>Desulfovibrionales</taxon>
        <taxon>Desulfovibrionaceae</taxon>
        <taxon>Desulfocurvibacter</taxon>
    </lineage>
</organism>
<evidence type="ECO:0000313" key="2">
    <source>
        <dbReference type="EMBL" id="EGJ48921.1"/>
    </source>
</evidence>
<proteinExistence type="predicted"/>
<dbReference type="InterPro" id="IPR004843">
    <property type="entry name" value="Calcineurin-like_PHP"/>
</dbReference>
<sequence length="315" mass="35589">MVEEIRARGLMLIPDAHFAATPPGQRLEGFLEQVLAKVRACLEHAEEHDLVPVFLGDLFHWPRENPNALLVALIELFRLWRPFVLVGNHDKYQARYTQDVSLAVLEAAGAVRVLGEPGPALALLTPQGRVLVGASPDGAPIPHTFYRADEQWVVWLTHHNLNFPDYDDKPVRLREIPGVDWVINGHLHRPQPMQVVGGTRWANPGNITRLTFSRRTMERTPAASVWLPGAQELERFVVPHLPFAAVFPDQELPPEEEAGKESDSLFLHGLERLAWRRTAEGAGLREFLMANVNPELPEARLVWELYQEVVRDDAK</sequence>
<dbReference type="Proteomes" id="UP000007844">
    <property type="component" value="Chromosome"/>
</dbReference>
<dbReference type="EMBL" id="CP003221">
    <property type="protein sequence ID" value="EGJ48921.1"/>
    <property type="molecule type" value="Genomic_DNA"/>
</dbReference>
<feature type="domain" description="Calcineurin-like phosphoesterase" evidence="1">
    <location>
        <begin position="35"/>
        <end position="190"/>
    </location>
</feature>
<evidence type="ECO:0000313" key="3">
    <source>
        <dbReference type="Proteomes" id="UP000007844"/>
    </source>
</evidence>
<dbReference type="SUPFAM" id="SSF56300">
    <property type="entry name" value="Metallo-dependent phosphatases"/>
    <property type="match status" value="1"/>
</dbReference>
<dbReference type="HOGENOM" id="CLU_841475_0_0_7"/>
<dbReference type="eggNOG" id="COG0420">
    <property type="taxonomic scope" value="Bacteria"/>
</dbReference>
<reference evidence="2 3" key="1">
    <citation type="journal article" date="2011" name="J. Bacteriol.">
        <title>Genome sequence of the mercury-methylating and pleomorphic Desulfovibrio africanus Strain Walvis Bay.</title>
        <authorList>
            <person name="Brown S.D."/>
            <person name="Wall J.D."/>
            <person name="Kucken A.M."/>
            <person name="Gilmour C.C."/>
            <person name="Podar M."/>
            <person name="Brandt C.C."/>
            <person name="Teshima H."/>
            <person name="Detter J.C."/>
            <person name="Han C.S."/>
            <person name="Land M.L."/>
            <person name="Lucas S."/>
            <person name="Han J."/>
            <person name="Pennacchio L."/>
            <person name="Nolan M."/>
            <person name="Pitluck S."/>
            <person name="Woyke T."/>
            <person name="Goodwin L."/>
            <person name="Palumbo A.V."/>
            <person name="Elias D.A."/>
        </authorList>
    </citation>
    <scope>NUCLEOTIDE SEQUENCE [LARGE SCALE GENOMIC DNA]</scope>
    <source>
        <strain evidence="2 3">Walvis Bay</strain>
    </source>
</reference>
<protein>
    <recommendedName>
        <fullName evidence="1">Calcineurin-like phosphoesterase domain-containing protein</fullName>
    </recommendedName>
</protein>
<evidence type="ECO:0000259" key="1">
    <source>
        <dbReference type="Pfam" id="PF00149"/>
    </source>
</evidence>
<dbReference type="InterPro" id="IPR029052">
    <property type="entry name" value="Metallo-depent_PP-like"/>
</dbReference>